<protein>
    <submittedName>
        <fullName evidence="1">Uncharacterized protein</fullName>
    </submittedName>
</protein>
<keyword evidence="2" id="KW-1185">Reference proteome</keyword>
<name>A0ACC2DAH2_DIPCM</name>
<evidence type="ECO:0000313" key="2">
    <source>
        <dbReference type="Proteomes" id="UP001162992"/>
    </source>
</evidence>
<accession>A0ACC2DAH2</accession>
<dbReference type="EMBL" id="CM055097">
    <property type="protein sequence ID" value="KAJ7551296.1"/>
    <property type="molecule type" value="Genomic_DNA"/>
</dbReference>
<reference evidence="2" key="1">
    <citation type="journal article" date="2024" name="Proc. Natl. Acad. Sci. U.S.A.">
        <title>Extraordinary preservation of gene collinearity over three hundred million years revealed in homosporous lycophytes.</title>
        <authorList>
            <person name="Li C."/>
            <person name="Wickell D."/>
            <person name="Kuo L.Y."/>
            <person name="Chen X."/>
            <person name="Nie B."/>
            <person name="Liao X."/>
            <person name="Peng D."/>
            <person name="Ji J."/>
            <person name="Jenkins J."/>
            <person name="Williams M."/>
            <person name="Shu S."/>
            <person name="Plott C."/>
            <person name="Barry K."/>
            <person name="Rajasekar S."/>
            <person name="Grimwood J."/>
            <person name="Han X."/>
            <person name="Sun S."/>
            <person name="Hou Z."/>
            <person name="He W."/>
            <person name="Dai G."/>
            <person name="Sun C."/>
            <person name="Schmutz J."/>
            <person name="Leebens-Mack J.H."/>
            <person name="Li F.W."/>
            <person name="Wang L."/>
        </authorList>
    </citation>
    <scope>NUCLEOTIDE SEQUENCE [LARGE SCALE GENOMIC DNA]</scope>
    <source>
        <strain evidence="2">cv. PW_Plant_1</strain>
    </source>
</reference>
<comment type="caution">
    <text evidence="1">The sequence shown here is derived from an EMBL/GenBank/DDBJ whole genome shotgun (WGS) entry which is preliminary data.</text>
</comment>
<dbReference type="Proteomes" id="UP001162992">
    <property type="component" value="Chromosome 6"/>
</dbReference>
<organism evidence="1 2">
    <name type="scientific">Diphasiastrum complanatum</name>
    <name type="common">Issler's clubmoss</name>
    <name type="synonym">Lycopodium complanatum</name>
    <dbReference type="NCBI Taxonomy" id="34168"/>
    <lineage>
        <taxon>Eukaryota</taxon>
        <taxon>Viridiplantae</taxon>
        <taxon>Streptophyta</taxon>
        <taxon>Embryophyta</taxon>
        <taxon>Tracheophyta</taxon>
        <taxon>Lycopodiopsida</taxon>
        <taxon>Lycopodiales</taxon>
        <taxon>Lycopodiaceae</taxon>
        <taxon>Lycopodioideae</taxon>
        <taxon>Diphasiastrum</taxon>
    </lineage>
</organism>
<sequence length="753" mass="85416">MALEKKKKLLVLDVNGLLLDTYFYRDKDLLPPQPPDATIGNFFVYKRPFCDEFLEFCLENFVVGVWSSARKHNVDNLVDYIFQGAKDQLAFMWHQADCTNTGLKHPENMHKPVFLKELSKLWEKLKSSLHLEAGEYGPSNTLLVDDSPYKALRNPPHTAIFPRPYKAHDLEDFSLNGVLRKYLEGLCKAVDVQSYVKQNPFGEPSITAGSLFWEYYNNALKLDNVHCENLIDSAQNLDMGIKTPSENAPGLNIVVSQKQNLEHTQEKATVQVEVGLVDDNEKAKTEWVHYFDAANNSLSTSDDQASVQTLLQTDAEDHSLDRNLRGKQGRSICETTEQARKLSKLDYRTYDGRIKCKRSGNNLPNKVPRLLGKSLHASYHENSQERNIEHSKGSWGGICGSSQKLPLQEDGNCFNDGNSFDERNHPEDVRWHNPLLRQAQTAHTNGDELNLISQRESFYRESQLCQKGKIKESAIVSSTPNWTPRYDTIHRHPRNLDAYNGRVTFGAKDLTYAPASSDIFSGYSDGKGRFYPSRGSDVHSFEVHANQGMMSTSMHKIRYSNRISGYSDESFDMCQNRSRESDRRMQHTSAFMESSAVADVDPESAELFHGAGKHYTYGASKPHQQNGPFRFANSGEAPPTSEHSSSITSEPHPPHLGLHQPSRCSLGDGEQCFRVMADDKEYWRKGSNSTISASNYTLPPKLLRQPNEGHLFPGKFPFENGSGGHQYKDQRNWQYPGMSYVDSRSVYRHHSRR</sequence>
<evidence type="ECO:0000313" key="1">
    <source>
        <dbReference type="EMBL" id="KAJ7551296.1"/>
    </source>
</evidence>
<proteinExistence type="predicted"/>
<gene>
    <name evidence="1" type="ORF">O6H91_06G009100</name>
</gene>